<evidence type="ECO:0000313" key="1">
    <source>
        <dbReference type="EMBL" id="MCY6958487.1"/>
    </source>
</evidence>
<gene>
    <name evidence="1" type="ORF">OW729_07715</name>
</gene>
<keyword evidence="2" id="KW-1185">Reference proteome</keyword>
<name>A0ABT4D858_9CLOT</name>
<protein>
    <recommendedName>
        <fullName evidence="3">Peptide maturation system acyl carrier-related protein</fullName>
    </recommendedName>
</protein>
<evidence type="ECO:0000313" key="2">
    <source>
        <dbReference type="Proteomes" id="UP001144612"/>
    </source>
</evidence>
<evidence type="ECO:0008006" key="3">
    <source>
        <dbReference type="Google" id="ProtNLM"/>
    </source>
</evidence>
<organism evidence="1 2">
    <name type="scientific">Clostridium brassicae</name>
    <dbReference type="NCBI Taxonomy" id="2999072"/>
    <lineage>
        <taxon>Bacteria</taxon>
        <taxon>Bacillati</taxon>
        <taxon>Bacillota</taxon>
        <taxon>Clostridia</taxon>
        <taxon>Eubacteriales</taxon>
        <taxon>Clostridiaceae</taxon>
        <taxon>Clostridium</taxon>
    </lineage>
</organism>
<dbReference type="EMBL" id="JAPQFJ010000006">
    <property type="protein sequence ID" value="MCY6958487.1"/>
    <property type="molecule type" value="Genomic_DNA"/>
</dbReference>
<dbReference type="Proteomes" id="UP001144612">
    <property type="component" value="Unassembled WGS sequence"/>
</dbReference>
<accession>A0ABT4D858</accession>
<dbReference type="RefSeq" id="WP_268060901.1">
    <property type="nucleotide sequence ID" value="NZ_JAPQFJ010000006.1"/>
</dbReference>
<reference evidence="1" key="1">
    <citation type="submission" date="2022-12" db="EMBL/GenBank/DDBJ databases">
        <title>Clostridium sp. nov., isolated from industrial wastewater.</title>
        <authorList>
            <person name="Jiayan W."/>
        </authorList>
    </citation>
    <scope>NUCLEOTIDE SEQUENCE</scope>
    <source>
        <strain evidence="1">ZC22-4</strain>
    </source>
</reference>
<comment type="caution">
    <text evidence="1">The sequence shown here is derived from an EMBL/GenBank/DDBJ whole genome shotgun (WGS) entry which is preliminary data.</text>
</comment>
<sequence>MDKKTVIYEEIKDIMKKEFNIIVHDKTFFSENIFGSKIKLMPRDLIYLLKIIEKKYNFHILGRDIEKYKLRTFENIVDLLLEKDLML</sequence>
<proteinExistence type="predicted"/>